<dbReference type="EMBL" id="SRRZ01000049">
    <property type="protein sequence ID" value="NQE35211.1"/>
    <property type="molecule type" value="Genomic_DNA"/>
</dbReference>
<dbReference type="RefSeq" id="WP_216670463.1">
    <property type="nucleotide sequence ID" value="NZ_SRRZ01000049.1"/>
</dbReference>
<proteinExistence type="predicted"/>
<dbReference type="Proteomes" id="UP000702425">
    <property type="component" value="Unassembled WGS sequence"/>
</dbReference>
<sequence length="190" mass="22045">MNQQKRKYNNQRVYFDPLKDVAYWDGAFGTREFRLVKDLNFSVLKRCYQFDSMHEYYCYRIVSLKLPPNLQLLRQVSFLVVPKSDLGSAVTYRADLVVVSKDVIEKSVRHWAMQSEPIPFDFLIIEPKGILTDSARLKHLMLCASNKVTMQQILFVASNYASLNLPSEVKSSLFYLATALEEKLELIFGE</sequence>
<organism evidence="1 2">
    <name type="scientific">Microcoleus asticus IPMA8</name>
    <dbReference type="NCBI Taxonomy" id="2563858"/>
    <lineage>
        <taxon>Bacteria</taxon>
        <taxon>Bacillati</taxon>
        <taxon>Cyanobacteriota</taxon>
        <taxon>Cyanophyceae</taxon>
        <taxon>Oscillatoriophycideae</taxon>
        <taxon>Oscillatoriales</taxon>
        <taxon>Microcoleaceae</taxon>
        <taxon>Microcoleus</taxon>
        <taxon>Microcoleus asticus</taxon>
    </lineage>
</organism>
<gene>
    <name evidence="1" type="ORF">E5S67_02941</name>
</gene>
<keyword evidence="2" id="KW-1185">Reference proteome</keyword>
<reference evidence="1 2" key="1">
    <citation type="journal article" date="2020" name="Sci. Rep.">
        <title>A novel cyanobacterial geosmin producer, revising GeoA distribution and dispersion patterns in Bacteria.</title>
        <authorList>
            <person name="Churro C."/>
            <person name="Semedo-Aguiar A.P."/>
            <person name="Silva A.D."/>
            <person name="Pereira-Leal J.B."/>
            <person name="Leite R.B."/>
        </authorList>
    </citation>
    <scope>NUCLEOTIDE SEQUENCE [LARGE SCALE GENOMIC DNA]</scope>
    <source>
        <strain evidence="1 2">IPMA8</strain>
    </source>
</reference>
<accession>A0ABX2CY36</accession>
<protein>
    <submittedName>
        <fullName evidence="1">Uncharacterized protein</fullName>
    </submittedName>
</protein>
<evidence type="ECO:0000313" key="2">
    <source>
        <dbReference type="Proteomes" id="UP000702425"/>
    </source>
</evidence>
<name>A0ABX2CY36_9CYAN</name>
<evidence type="ECO:0000313" key="1">
    <source>
        <dbReference type="EMBL" id="NQE35211.1"/>
    </source>
</evidence>
<comment type="caution">
    <text evidence="1">The sequence shown here is derived from an EMBL/GenBank/DDBJ whole genome shotgun (WGS) entry which is preliminary data.</text>
</comment>